<evidence type="ECO:0000256" key="5">
    <source>
        <dbReference type="ARBA" id="ARBA00010398"/>
    </source>
</evidence>
<keyword evidence="9 20" id="KW-0028">Amino-acid biosynthesis</keyword>
<keyword evidence="12 20" id="KW-0949">S-adenosyl-L-methionine</keyword>
<evidence type="ECO:0000313" key="29">
    <source>
        <dbReference type="EMBL" id="MBN8660170.1"/>
    </source>
</evidence>
<evidence type="ECO:0000256" key="23">
    <source>
        <dbReference type="PROSITE-ProRule" id="PRU00333"/>
    </source>
</evidence>
<dbReference type="Pfam" id="PF02607">
    <property type="entry name" value="B12-binding_2"/>
    <property type="match status" value="1"/>
</dbReference>
<dbReference type="Pfam" id="PF00809">
    <property type="entry name" value="Pterin_bind"/>
    <property type="match status" value="1"/>
</dbReference>
<evidence type="ECO:0000256" key="14">
    <source>
        <dbReference type="ARBA" id="ARBA00022737"/>
    </source>
</evidence>
<dbReference type="InterPro" id="IPR033706">
    <property type="entry name" value="Met_synthase_B12-bd"/>
</dbReference>
<dbReference type="InterPro" id="IPR036724">
    <property type="entry name" value="Cobalamin-bd_sf"/>
</dbReference>
<dbReference type="Proteomes" id="UP000664277">
    <property type="component" value="Unassembled WGS sequence"/>
</dbReference>
<dbReference type="InterPro" id="IPR011005">
    <property type="entry name" value="Dihydropteroate_synth-like_sf"/>
</dbReference>
<feature type="binding site" description="axial binding residue" evidence="21">
    <location>
        <position position="711"/>
    </location>
    <ligand>
        <name>methylcob(III)alamin</name>
        <dbReference type="ChEBI" id="CHEBI:28115"/>
    </ligand>
    <ligandPart>
        <name>Co</name>
        <dbReference type="ChEBI" id="CHEBI:27638"/>
    </ligandPart>
</feature>
<comment type="catalytic activity">
    <reaction evidence="1 20">
        <text>(6S)-5-methyl-5,6,7,8-tetrahydrofolate + L-homocysteine = (6S)-5,6,7,8-tetrahydrofolate + L-methionine</text>
        <dbReference type="Rhea" id="RHEA:11172"/>
        <dbReference type="ChEBI" id="CHEBI:18608"/>
        <dbReference type="ChEBI" id="CHEBI:57453"/>
        <dbReference type="ChEBI" id="CHEBI:57844"/>
        <dbReference type="ChEBI" id="CHEBI:58199"/>
        <dbReference type="EC" id="2.1.1.13"/>
    </reaction>
</comment>
<dbReference type="PROSITE" id="PS50972">
    <property type="entry name" value="PTERIN_BINDING"/>
    <property type="match status" value="1"/>
</dbReference>
<evidence type="ECO:0000259" key="27">
    <source>
        <dbReference type="PROSITE" id="PS51332"/>
    </source>
</evidence>
<proteinExistence type="inferred from homology"/>
<evidence type="ECO:0000259" key="26">
    <source>
        <dbReference type="PROSITE" id="PS50974"/>
    </source>
</evidence>
<dbReference type="GO" id="GO:0008705">
    <property type="term" value="F:methionine synthase activity"/>
    <property type="evidence" value="ECO:0007669"/>
    <property type="project" value="UniProtKB-UniRule"/>
</dbReference>
<dbReference type="Gene3D" id="3.20.20.20">
    <property type="entry name" value="Dihydropteroate synthase-like"/>
    <property type="match status" value="1"/>
</dbReference>
<dbReference type="InterPro" id="IPR000489">
    <property type="entry name" value="Pterin-binding_dom"/>
</dbReference>
<dbReference type="GO" id="GO:0032259">
    <property type="term" value="P:methylation"/>
    <property type="evidence" value="ECO:0007669"/>
    <property type="project" value="UniProtKB-KW"/>
</dbReference>
<dbReference type="InterPro" id="IPR050554">
    <property type="entry name" value="Met_Synthase/Corrinoid"/>
</dbReference>
<evidence type="ECO:0000313" key="30">
    <source>
        <dbReference type="Proteomes" id="UP000664277"/>
    </source>
</evidence>
<dbReference type="PROSITE" id="PS50970">
    <property type="entry name" value="HCY"/>
    <property type="match status" value="1"/>
</dbReference>
<dbReference type="InterPro" id="IPR004223">
    <property type="entry name" value="VitB12-dep_Met_synth_activ_dom"/>
</dbReference>
<evidence type="ECO:0000256" key="18">
    <source>
        <dbReference type="ARBA" id="ARBA00025552"/>
    </source>
</evidence>
<feature type="binding site" evidence="22">
    <location>
        <begin position="708"/>
        <end position="712"/>
    </location>
    <ligand>
        <name>methylcob(III)alamin</name>
        <dbReference type="ChEBI" id="CHEBI:28115"/>
    </ligand>
</feature>
<evidence type="ECO:0000256" key="4">
    <source>
        <dbReference type="ARBA" id="ARBA00005178"/>
    </source>
</evidence>
<evidence type="ECO:0000256" key="20">
    <source>
        <dbReference type="PIRNR" id="PIRNR000381"/>
    </source>
</evidence>
<feature type="binding site" evidence="22">
    <location>
        <position position="756"/>
    </location>
    <ligand>
        <name>methylcob(III)alamin</name>
        <dbReference type="ChEBI" id="CHEBI:28115"/>
    </ligand>
</feature>
<feature type="domain" description="B12-binding N-terminal" evidence="28">
    <location>
        <begin position="605"/>
        <end position="698"/>
    </location>
</feature>
<evidence type="ECO:0000256" key="7">
    <source>
        <dbReference type="ARBA" id="ARBA00013998"/>
    </source>
</evidence>
<evidence type="ECO:0000256" key="19">
    <source>
        <dbReference type="NCBIfam" id="TIGR02082"/>
    </source>
</evidence>
<evidence type="ECO:0000256" key="2">
    <source>
        <dbReference type="ARBA" id="ARBA00001947"/>
    </source>
</evidence>
<keyword evidence="14" id="KW-0677">Repeat</keyword>
<dbReference type="GO" id="GO:0046653">
    <property type="term" value="P:tetrahydrofolate metabolic process"/>
    <property type="evidence" value="ECO:0007669"/>
    <property type="project" value="TreeGrafter"/>
</dbReference>
<feature type="binding site" evidence="21 23">
    <location>
        <position position="271"/>
    </location>
    <ligand>
        <name>Zn(2+)</name>
        <dbReference type="ChEBI" id="CHEBI:29105"/>
    </ligand>
</feature>
<dbReference type="PANTHER" id="PTHR45833">
    <property type="entry name" value="METHIONINE SYNTHASE"/>
    <property type="match status" value="1"/>
</dbReference>
<evidence type="ECO:0000259" key="24">
    <source>
        <dbReference type="PROSITE" id="PS50970"/>
    </source>
</evidence>
<dbReference type="SUPFAM" id="SSF52242">
    <property type="entry name" value="Cobalamin (vitamin B12)-binding domain"/>
    <property type="match status" value="1"/>
</dbReference>
<accession>A0A8J7TLU2</accession>
<name>A0A8J7TLU2_9BACT</name>
<dbReference type="InterPro" id="IPR011822">
    <property type="entry name" value="MetH"/>
</dbReference>
<dbReference type="GO" id="GO:0050667">
    <property type="term" value="P:homocysteine metabolic process"/>
    <property type="evidence" value="ECO:0007669"/>
    <property type="project" value="TreeGrafter"/>
</dbReference>
<feature type="binding site" evidence="22">
    <location>
        <begin position="1143"/>
        <end position="1144"/>
    </location>
    <ligand>
        <name>S-adenosyl-L-methionine</name>
        <dbReference type="ChEBI" id="CHEBI:59789"/>
    </ligand>
</feature>
<feature type="domain" description="AdoMet activation" evidence="26">
    <location>
        <begin position="859"/>
        <end position="1152"/>
    </location>
</feature>
<dbReference type="GO" id="GO:0031419">
    <property type="term" value="F:cobalamin binding"/>
    <property type="evidence" value="ECO:0007669"/>
    <property type="project" value="UniProtKB-UniRule"/>
</dbReference>
<reference evidence="29" key="1">
    <citation type="submission" date="2021-02" db="EMBL/GenBank/DDBJ databases">
        <title>Genome-Resolved Metagenomics of a Microbial Community Performing Photosynthetic Biological Nutrient Removal.</title>
        <authorList>
            <person name="Mcdaniel E.A."/>
        </authorList>
    </citation>
    <scope>NUCLEOTIDE SEQUENCE</scope>
    <source>
        <strain evidence="29">UWPOB_OBS1</strain>
    </source>
</reference>
<dbReference type="Gene3D" id="3.20.20.330">
    <property type="entry name" value="Homocysteine-binding-like domain"/>
    <property type="match status" value="1"/>
</dbReference>
<dbReference type="SUPFAM" id="SSF51717">
    <property type="entry name" value="Dihydropteroate synthetase-like"/>
    <property type="match status" value="1"/>
</dbReference>
<gene>
    <name evidence="29" type="primary">metH</name>
    <name evidence="29" type="ORF">J0M35_07385</name>
</gene>
<evidence type="ECO:0000256" key="21">
    <source>
        <dbReference type="PIRSR" id="PIRSR000381-1"/>
    </source>
</evidence>
<evidence type="ECO:0000256" key="3">
    <source>
        <dbReference type="ARBA" id="ARBA00001956"/>
    </source>
</evidence>
<dbReference type="Gene3D" id="3.40.50.280">
    <property type="entry name" value="Cobalamin-binding domain"/>
    <property type="match status" value="1"/>
</dbReference>
<dbReference type="SUPFAM" id="SSF47644">
    <property type="entry name" value="Methionine synthase domain"/>
    <property type="match status" value="1"/>
</dbReference>
<dbReference type="GO" id="GO:0005829">
    <property type="term" value="C:cytosol"/>
    <property type="evidence" value="ECO:0007669"/>
    <property type="project" value="TreeGrafter"/>
</dbReference>
<dbReference type="EMBL" id="JAFLCK010000008">
    <property type="protein sequence ID" value="MBN8660170.1"/>
    <property type="molecule type" value="Genomic_DNA"/>
</dbReference>
<dbReference type="PANTHER" id="PTHR45833:SF1">
    <property type="entry name" value="METHIONINE SYNTHASE"/>
    <property type="match status" value="1"/>
</dbReference>
<dbReference type="PROSITE" id="PS51332">
    <property type="entry name" value="B12_BINDING"/>
    <property type="match status" value="1"/>
</dbReference>
<feature type="domain" description="B12-binding" evidence="27">
    <location>
        <begin position="698"/>
        <end position="833"/>
    </location>
</feature>
<dbReference type="CDD" id="cd02069">
    <property type="entry name" value="methionine_synthase_B12_BD"/>
    <property type="match status" value="1"/>
</dbReference>
<dbReference type="Pfam" id="PF02574">
    <property type="entry name" value="S-methyl_trans"/>
    <property type="match status" value="1"/>
</dbReference>
<protein>
    <recommendedName>
        <fullName evidence="7 19">Methionine synthase</fullName>
        <ecNumber evidence="6 19">2.1.1.13</ecNumber>
    </recommendedName>
    <alternativeName>
        <fullName evidence="20">5-methyltetrahydrofolate--homocysteine methyltransferase</fullName>
    </alternativeName>
</protein>
<feature type="binding site" evidence="21 23">
    <location>
        <position position="204"/>
    </location>
    <ligand>
        <name>Zn(2+)</name>
        <dbReference type="ChEBI" id="CHEBI:29105"/>
    </ligand>
</feature>
<feature type="domain" description="Pterin-binding" evidence="25">
    <location>
        <begin position="320"/>
        <end position="574"/>
    </location>
</feature>
<keyword evidence="11 20" id="KW-0808">Transferase</keyword>
<dbReference type="InterPro" id="IPR036589">
    <property type="entry name" value="HCY_dom_sf"/>
</dbReference>
<feature type="binding site" evidence="22">
    <location>
        <position position="812"/>
    </location>
    <ligand>
        <name>methylcob(III)alamin</name>
        <dbReference type="ChEBI" id="CHEBI:28115"/>
    </ligand>
</feature>
<dbReference type="UniPathway" id="UPA00051">
    <property type="reaction ID" value="UER00081"/>
</dbReference>
<dbReference type="PIRSF" id="PIRSF000381">
    <property type="entry name" value="MetH"/>
    <property type="match status" value="1"/>
</dbReference>
<keyword evidence="17 20" id="KW-0170">Cobalt</keyword>
<dbReference type="FunFam" id="3.40.50.280:FF:000004">
    <property type="entry name" value="Methionine synthase"/>
    <property type="match status" value="1"/>
</dbReference>
<evidence type="ECO:0000256" key="9">
    <source>
        <dbReference type="ARBA" id="ARBA00022605"/>
    </source>
</evidence>
<dbReference type="InterPro" id="IPR036594">
    <property type="entry name" value="Meth_synthase_dom"/>
</dbReference>
<dbReference type="FunFam" id="1.10.1240.10:FF:000001">
    <property type="entry name" value="Methionine synthase"/>
    <property type="match status" value="1"/>
</dbReference>
<dbReference type="PROSITE" id="PS50974">
    <property type="entry name" value="ADOMET_ACTIVATION"/>
    <property type="match status" value="1"/>
</dbReference>
<comment type="cofactor">
    <cofactor evidence="3 20 21">
        <name>methylcob(III)alamin</name>
        <dbReference type="ChEBI" id="CHEBI:28115"/>
    </cofactor>
</comment>
<dbReference type="Gene3D" id="3.10.196.10">
    <property type="entry name" value="Vitamin B12-dependent methionine synthase, activation domain"/>
    <property type="match status" value="1"/>
</dbReference>
<dbReference type="GO" id="GO:0008270">
    <property type="term" value="F:zinc ion binding"/>
    <property type="evidence" value="ECO:0007669"/>
    <property type="project" value="UniProtKB-UniRule"/>
</dbReference>
<feature type="binding site" evidence="22">
    <location>
        <position position="1089"/>
    </location>
    <ligand>
        <name>S-adenosyl-L-methionine</name>
        <dbReference type="ChEBI" id="CHEBI:59789"/>
    </ligand>
</feature>
<dbReference type="InterPro" id="IPR037010">
    <property type="entry name" value="VitB12-dep_Met_synth_activ_sf"/>
</dbReference>
<dbReference type="FunFam" id="3.20.20.20:FF:000007">
    <property type="entry name" value="Methionine synthase"/>
    <property type="match status" value="1"/>
</dbReference>
<organism evidence="29 30">
    <name type="scientific">Candidatus Obscuribacter phosphatis</name>
    <dbReference type="NCBI Taxonomy" id="1906157"/>
    <lineage>
        <taxon>Bacteria</taxon>
        <taxon>Bacillati</taxon>
        <taxon>Candidatus Melainabacteria</taxon>
        <taxon>Candidatus Obscuribacterales</taxon>
        <taxon>Candidatus Obscuribacteraceae</taxon>
        <taxon>Candidatus Obscuribacter</taxon>
    </lineage>
</organism>
<comment type="similarity">
    <text evidence="5">Belongs to the vitamin-B12 dependent methionine synthase family.</text>
</comment>
<comment type="caution">
    <text evidence="29">The sequence shown here is derived from an EMBL/GenBank/DDBJ whole genome shotgun (WGS) entry which is preliminary data.</text>
</comment>
<keyword evidence="13 20" id="KW-0479">Metal-binding</keyword>
<evidence type="ECO:0000256" key="16">
    <source>
        <dbReference type="ARBA" id="ARBA00023167"/>
    </source>
</evidence>
<dbReference type="EC" id="2.1.1.13" evidence="6 19"/>
<comment type="cofactor">
    <cofactor evidence="2 20 23">
        <name>Zn(2+)</name>
        <dbReference type="ChEBI" id="CHEBI:29105"/>
    </cofactor>
</comment>
<dbReference type="Pfam" id="PF02310">
    <property type="entry name" value="B12-binding"/>
    <property type="match status" value="1"/>
</dbReference>
<comment type="domain">
    <text evidence="20">Modular enzyme with four functionally distinct domains. The isolated Hcy-binding domain catalyzes methyl transfer from free methylcobalamin to homocysteine. The Hcy-binding domain in association with the pterin-binding domain catalyzes the methylation of cob(I)alamin by methyltetrahydrofolate and the methylation of homocysteine. The B12-binding domain binds the cofactor. The AdoMet activation domain binds S-adenosyl-L-methionine. Under aerobic conditions cob(I)alamin can be converted to inactive cob(II)alamin. Reductive methylation by S-adenosyl-L-methionine and flavodoxin regenerates methylcobalamin.</text>
</comment>
<keyword evidence="15 20" id="KW-0862">Zinc</keyword>
<dbReference type="AlphaFoldDB" id="A0A8J7TLU2"/>
<evidence type="ECO:0000256" key="6">
    <source>
        <dbReference type="ARBA" id="ARBA00012032"/>
    </source>
</evidence>
<sequence>MGSSIHTFDLGIDDYQGLDNCPEILVESRPDVIASIHESFLQVGCDCVETDTFGGSPVVLAEFGIAHRAYELNKKAALLAREVASSFGDKKRYVSGSIGPTTKIPSLGHISLKAMQDAYFEQVRGLVDGGVDVLQFETGQDLLQAKAAILAILDYLKQCGKDIPIITQVTLEAPPLGTMLVGSDISAALATLSAFPIDVIGINCATGPSEMYDPLRYLCENSDLAVSVLPNAGLPENIDGQTVYKLRPQELAEHLKQFAAVFGANIVGGCCGTTPEHLAQVVAAIDGMAPLSRKPDVSSAVASIYTSCPLAFDKLNMQPPLIVGERTNTNGSRKFKELLELSDLDGMVRMAREQEKEGAHILDVCTAYVGRDESADMEAFLKRLNTELNIPIMVDSTEYGVLEKALQLIAGRAIVNSINLEDGESKMMEKVRLISRYGAAAVALTIDEDGMAKDAEKKLSVAKRIYDLALAGGLKPADLVFDALTFTLSTGNQEDRKLGLATLDGIRLIKQTLPGVKTILGVSNISFGFDARIRRILNSVFLHYAVEAGLDMAIVNAQKILPLYKIDENEREFHRRLVFDLADADYDPLFRLLEFYDKKEKTSSRGNSELNLSVEERLQKRIIDGDRVGLDRDLEQALLKYAPLTIINTILLEGMKVVGDLFGAGKMQLPFVLQSAETMKAAVTYLEPHMEKLGGESRGTMVLATVKGDVHDIGKNLVDIILTNNGYRVINLGIKQPIENIISAALEHKADCIGMSGLLVKSTVIMKENLEILNARGITIPVILGGAALTRRYVEEDCRRVYKGRLYYGQDAFDDLRIMEALASGQWQETEQALSSRAEVCLDPESVEPDETDEKVEIVSPAKSSQSAESTQIKIRSDVARISPTEPPFWGRKVVDDFDLAEVFSFINETSLIKGQYRVRQGELSDHDYNLLLQEKVYPALDRLKEKLYKERHLTPRAVYGYFPCQSRGNELLVFEPDKLSKPFVSFTFPRQSFGRRLCIADFFADEREGFDVLPLQIVTMGMAAASYAAELFSSGEYADYLYFHGLAVESAEGLAELMHKRIRAELGYAGEDSPDRRRFFQQGYRGTRFSPGYPACPELESQKQIFALLKPDEIGMELSEEYQLVPEESTSAFVVVHPEAKYFNIVRRGEG</sequence>
<evidence type="ECO:0000256" key="15">
    <source>
        <dbReference type="ARBA" id="ARBA00022833"/>
    </source>
</evidence>
<dbReference type="PROSITE" id="PS51337">
    <property type="entry name" value="B12_BINDING_NTER"/>
    <property type="match status" value="1"/>
</dbReference>
<evidence type="ECO:0000256" key="17">
    <source>
        <dbReference type="ARBA" id="ARBA00023285"/>
    </source>
</evidence>
<evidence type="ECO:0000259" key="28">
    <source>
        <dbReference type="PROSITE" id="PS51337"/>
    </source>
</evidence>
<keyword evidence="10 20" id="KW-0846">Cobalamin</keyword>
<feature type="binding site" evidence="21 23">
    <location>
        <position position="270"/>
    </location>
    <ligand>
        <name>Zn(2+)</name>
        <dbReference type="ChEBI" id="CHEBI:29105"/>
    </ligand>
</feature>
<keyword evidence="16 20" id="KW-0486">Methionine biosynthesis</keyword>
<comment type="function">
    <text evidence="18 20">Catalyzes the transfer of a methyl group from methyl-cobalamin to homocysteine, yielding enzyme-bound cob(I)alamin and methionine. Subsequently, remethylates the cofactor using methyltetrahydrofolate.</text>
</comment>
<dbReference type="Gene3D" id="1.10.1240.10">
    <property type="entry name" value="Methionine synthase domain"/>
    <property type="match status" value="1"/>
</dbReference>
<dbReference type="SUPFAM" id="SSF82282">
    <property type="entry name" value="Homocysteine S-methyltransferase"/>
    <property type="match status" value="1"/>
</dbReference>
<evidence type="ECO:0000256" key="11">
    <source>
        <dbReference type="ARBA" id="ARBA00022679"/>
    </source>
</evidence>
<evidence type="ECO:0000256" key="10">
    <source>
        <dbReference type="ARBA" id="ARBA00022628"/>
    </source>
</evidence>
<evidence type="ECO:0000259" key="25">
    <source>
        <dbReference type="PROSITE" id="PS50972"/>
    </source>
</evidence>
<evidence type="ECO:0000256" key="22">
    <source>
        <dbReference type="PIRSR" id="PIRSR000381-2"/>
    </source>
</evidence>
<evidence type="ECO:0000256" key="1">
    <source>
        <dbReference type="ARBA" id="ARBA00001700"/>
    </source>
</evidence>
<keyword evidence="8 20" id="KW-0489">Methyltransferase</keyword>
<dbReference type="InterPro" id="IPR003759">
    <property type="entry name" value="Cbl-bd_cap"/>
</dbReference>
<dbReference type="InterPro" id="IPR006158">
    <property type="entry name" value="Cobalamin-bd"/>
</dbReference>
<dbReference type="InterPro" id="IPR003726">
    <property type="entry name" value="HCY_dom"/>
</dbReference>
<dbReference type="NCBIfam" id="TIGR02082">
    <property type="entry name" value="metH"/>
    <property type="match status" value="1"/>
</dbReference>
<dbReference type="Pfam" id="PF02965">
    <property type="entry name" value="Met_synt_B12"/>
    <property type="match status" value="1"/>
</dbReference>
<feature type="domain" description="Hcy-binding" evidence="24">
    <location>
        <begin position="1"/>
        <end position="285"/>
    </location>
</feature>
<evidence type="ECO:0000256" key="13">
    <source>
        <dbReference type="ARBA" id="ARBA00022723"/>
    </source>
</evidence>
<comment type="pathway">
    <text evidence="4 20">Amino-acid biosynthesis; L-methionine biosynthesis via de novo pathway; L-methionine from L-homocysteine (MetH route): step 1/1.</text>
</comment>
<evidence type="ECO:0000256" key="12">
    <source>
        <dbReference type="ARBA" id="ARBA00022691"/>
    </source>
</evidence>
<evidence type="ECO:0000256" key="8">
    <source>
        <dbReference type="ARBA" id="ARBA00022603"/>
    </source>
</evidence>
<dbReference type="SUPFAM" id="SSF56507">
    <property type="entry name" value="Methionine synthase activation domain-like"/>
    <property type="match status" value="1"/>
</dbReference>
<dbReference type="SMART" id="SM01018">
    <property type="entry name" value="B12-binding_2"/>
    <property type="match status" value="1"/>
</dbReference>